<evidence type="ECO:0000313" key="3">
    <source>
        <dbReference type="Proteomes" id="UP000235672"/>
    </source>
</evidence>
<organism evidence="2 3">
    <name type="scientific">Hyaloscypha hepaticicola</name>
    <dbReference type="NCBI Taxonomy" id="2082293"/>
    <lineage>
        <taxon>Eukaryota</taxon>
        <taxon>Fungi</taxon>
        <taxon>Dikarya</taxon>
        <taxon>Ascomycota</taxon>
        <taxon>Pezizomycotina</taxon>
        <taxon>Leotiomycetes</taxon>
        <taxon>Helotiales</taxon>
        <taxon>Hyaloscyphaceae</taxon>
        <taxon>Hyaloscypha</taxon>
    </lineage>
</organism>
<dbReference type="Proteomes" id="UP000235672">
    <property type="component" value="Unassembled WGS sequence"/>
</dbReference>
<accession>A0A2J6QBC8</accession>
<dbReference type="EMBL" id="KZ613474">
    <property type="protein sequence ID" value="PMD23574.1"/>
    <property type="molecule type" value="Genomic_DNA"/>
</dbReference>
<dbReference type="AlphaFoldDB" id="A0A2J6QBC8"/>
<dbReference type="OrthoDB" id="5347061at2759"/>
<proteinExistence type="predicted"/>
<feature type="domain" description="Heterokaryon incompatibility" evidence="1">
    <location>
        <begin position="145"/>
        <end position="291"/>
    </location>
</feature>
<sequence length="757" mass="85980">MRSNGRLTEEDERELRRMKEEESDFALKPLKAETRYLRETGVSFLLRVDGASEHDVLADIDFSFENALRKSSETFSHSLHTQSERSWTQILEWINECTARHTACQNHTPVTRPQWPTRLIAVGDSNSANVRLCDTSALNCSALVYITLSHCWGQLVPTQLLIENYSTYLEAIDLSDLPKTFRDAVELARKLEVPYLWIDSLCIVQNSATDWASESSKMNGLYKNSYLNLAAAASMDANGGLFYPRSPLSTTPCIVKIGQGADAKYAGSSYTPENERSEKMVLFTRAWVSQECLLAPRILLFGKEELHWECNELRASETFPQRYKASELAESEIQAKFLRMVWRKMHENTSLSSQMRLEVWSEVVSEYSGKKLTKVSDKLVALAGPATDLGKSWATVDYLAGLWSYRLRRGLLWRCWEPSPPRQPYYSAPSWSWASVDGPVFLPVDDQYVEGLTEVLTADIQASDASHPYGIVCNGYVLLKGPMVKATVSKRSSGELWDIIFDTGEATDEDEGTKDEDLDSKDAEDIIPLRSKISASVSWDDRGMETTVQAANVYLLPLEVGLRADVGISLEGLLLLPTFLQNGQFRRLGYFEVQDDWYDWVGLGLGSGLPKMNGQTHDSWQISLEEEAVILDGCPQKRPLGDSTERGYYYVTQLDAQALVPEHDKNRSERIKEWMRRFRERSFQNLEENQSREDDRYCNGLVDKTLTESYGYCLKRGDYPRIESFLSYIADSEKVSILSDQLYEERHGGGYFTIQII</sequence>
<evidence type="ECO:0000313" key="2">
    <source>
        <dbReference type="EMBL" id="PMD23574.1"/>
    </source>
</evidence>
<dbReference type="STRING" id="1745343.A0A2J6QBC8"/>
<reference evidence="2 3" key="1">
    <citation type="submission" date="2016-05" db="EMBL/GenBank/DDBJ databases">
        <title>A degradative enzymes factory behind the ericoid mycorrhizal symbiosis.</title>
        <authorList>
            <consortium name="DOE Joint Genome Institute"/>
            <person name="Martino E."/>
            <person name="Morin E."/>
            <person name="Grelet G."/>
            <person name="Kuo A."/>
            <person name="Kohler A."/>
            <person name="Daghino S."/>
            <person name="Barry K."/>
            <person name="Choi C."/>
            <person name="Cichocki N."/>
            <person name="Clum A."/>
            <person name="Copeland A."/>
            <person name="Hainaut M."/>
            <person name="Haridas S."/>
            <person name="Labutti K."/>
            <person name="Lindquist E."/>
            <person name="Lipzen A."/>
            <person name="Khouja H.-R."/>
            <person name="Murat C."/>
            <person name="Ohm R."/>
            <person name="Olson A."/>
            <person name="Spatafora J."/>
            <person name="Veneault-Fourrey C."/>
            <person name="Henrissat B."/>
            <person name="Grigoriev I."/>
            <person name="Martin F."/>
            <person name="Perotto S."/>
        </authorList>
    </citation>
    <scope>NUCLEOTIDE SEQUENCE [LARGE SCALE GENOMIC DNA]</scope>
    <source>
        <strain evidence="2 3">UAMH 7357</strain>
    </source>
</reference>
<evidence type="ECO:0000259" key="1">
    <source>
        <dbReference type="Pfam" id="PF06985"/>
    </source>
</evidence>
<dbReference type="PANTHER" id="PTHR33112">
    <property type="entry name" value="DOMAIN PROTEIN, PUTATIVE-RELATED"/>
    <property type="match status" value="1"/>
</dbReference>
<protein>
    <submittedName>
        <fullName evidence="2">HET-domain-containing protein</fullName>
    </submittedName>
</protein>
<gene>
    <name evidence="2" type="ORF">NA56DRAFT_716000</name>
</gene>
<keyword evidence="3" id="KW-1185">Reference proteome</keyword>
<dbReference type="InterPro" id="IPR010730">
    <property type="entry name" value="HET"/>
</dbReference>
<name>A0A2J6QBC8_9HELO</name>
<dbReference type="Pfam" id="PF06985">
    <property type="entry name" value="HET"/>
    <property type="match status" value="1"/>
</dbReference>
<dbReference type="PANTHER" id="PTHR33112:SF10">
    <property type="entry name" value="TOL"/>
    <property type="match status" value="1"/>
</dbReference>